<evidence type="ECO:0000256" key="1">
    <source>
        <dbReference type="ARBA" id="ARBA00006226"/>
    </source>
</evidence>
<dbReference type="Proteomes" id="UP000192599">
    <property type="component" value="Unassembled WGS sequence"/>
</dbReference>
<dbReference type="SUPFAM" id="SSF143011">
    <property type="entry name" value="RelE-like"/>
    <property type="match status" value="1"/>
</dbReference>
<dbReference type="EMBL" id="LNTC01000081">
    <property type="protein sequence ID" value="OQR41254.1"/>
    <property type="molecule type" value="Genomic_DNA"/>
</dbReference>
<dbReference type="InterPro" id="IPR007712">
    <property type="entry name" value="RelE/ParE_toxin"/>
</dbReference>
<name>A0A1V9VBB8_9BACT</name>
<organism evidence="3 4">
    <name type="scientific">Aliarcobacter cryaerophilus</name>
    <dbReference type="NCBI Taxonomy" id="28198"/>
    <lineage>
        <taxon>Bacteria</taxon>
        <taxon>Pseudomonadati</taxon>
        <taxon>Campylobacterota</taxon>
        <taxon>Epsilonproteobacteria</taxon>
        <taxon>Campylobacterales</taxon>
        <taxon>Arcobacteraceae</taxon>
        <taxon>Aliarcobacter</taxon>
    </lineage>
</organism>
<gene>
    <name evidence="3" type="ORF">AS859_06770</name>
</gene>
<dbReference type="Gene3D" id="3.30.2310.20">
    <property type="entry name" value="RelE-like"/>
    <property type="match status" value="1"/>
</dbReference>
<protein>
    <recommendedName>
        <fullName evidence="5">Type II toxin-antitoxin system mRNA interferase toxin, RelE/StbE family</fullName>
    </recommendedName>
</protein>
<comment type="caution">
    <text evidence="3">The sequence shown here is derived from an EMBL/GenBank/DDBJ whole genome shotgun (WGS) entry which is preliminary data.</text>
</comment>
<proteinExistence type="inferred from homology"/>
<dbReference type="PANTHER" id="PTHR35601:SF1">
    <property type="entry name" value="TOXIN RELE"/>
    <property type="match status" value="1"/>
</dbReference>
<dbReference type="InterPro" id="IPR035093">
    <property type="entry name" value="RelE/ParE_toxin_dom_sf"/>
</dbReference>
<evidence type="ECO:0000313" key="3">
    <source>
        <dbReference type="EMBL" id="OQR41254.1"/>
    </source>
</evidence>
<reference evidence="3 4" key="1">
    <citation type="submission" date="2017-04" db="EMBL/GenBank/DDBJ databases">
        <title>Accumulation and expression of multiple antibiotic resistance genes in Arcobacter cryaerophilus that thrives in sewage.</title>
        <authorList>
            <person name="Millar J.A."/>
            <person name="Raghavan R."/>
        </authorList>
    </citation>
    <scope>NUCLEOTIDE SEQUENCE [LARGE SCALE GENOMIC DNA]</scope>
    <source>
        <strain evidence="3 4">AZT-1</strain>
    </source>
</reference>
<dbReference type="PANTHER" id="PTHR35601">
    <property type="entry name" value="TOXIN RELE"/>
    <property type="match status" value="1"/>
</dbReference>
<dbReference type="Pfam" id="PF05016">
    <property type="entry name" value="ParE_toxin"/>
    <property type="match status" value="1"/>
</dbReference>
<keyword evidence="2" id="KW-1277">Toxin-antitoxin system</keyword>
<evidence type="ECO:0000256" key="2">
    <source>
        <dbReference type="ARBA" id="ARBA00022649"/>
    </source>
</evidence>
<evidence type="ECO:0008006" key="5">
    <source>
        <dbReference type="Google" id="ProtNLM"/>
    </source>
</evidence>
<dbReference type="NCBIfam" id="TIGR02385">
    <property type="entry name" value="RelE_StbE"/>
    <property type="match status" value="1"/>
</dbReference>
<accession>A0A1V9VBB8</accession>
<comment type="similarity">
    <text evidence="1">Belongs to the RelE toxin family.</text>
</comment>
<evidence type="ECO:0000313" key="4">
    <source>
        <dbReference type="Proteomes" id="UP000192599"/>
    </source>
</evidence>
<sequence length="95" mass="11506">MNKYSLDFDKKASKDLLSLDKSVRNFILDELENFINNFDEAYEKELIKLTKIKALQGEYKGLYRLRLRTYRLIYEKQNDKLVILVLRVSHRKDIY</sequence>
<dbReference type="AlphaFoldDB" id="A0A1V9VBB8"/>